<protein>
    <recommendedName>
        <fullName evidence="3">DZIP3-like HEPN domain-containing protein</fullName>
    </recommendedName>
</protein>
<dbReference type="Proteomes" id="UP000507470">
    <property type="component" value="Unassembled WGS sequence"/>
</dbReference>
<accession>A0A6J8EXL5</accession>
<dbReference type="EMBL" id="CACVKT020009934">
    <property type="protein sequence ID" value="CAC5423951.1"/>
    <property type="molecule type" value="Genomic_DNA"/>
</dbReference>
<proteinExistence type="predicted"/>
<evidence type="ECO:0000313" key="2">
    <source>
        <dbReference type="Proteomes" id="UP000507470"/>
    </source>
</evidence>
<reference evidence="1 2" key="1">
    <citation type="submission" date="2020-06" db="EMBL/GenBank/DDBJ databases">
        <authorList>
            <person name="Li R."/>
            <person name="Bekaert M."/>
        </authorList>
    </citation>
    <scope>NUCLEOTIDE SEQUENCE [LARGE SCALE GENOMIC DNA]</scope>
    <source>
        <strain evidence="2">wild</strain>
    </source>
</reference>
<dbReference type="AlphaFoldDB" id="A0A6J8EXL5"/>
<evidence type="ECO:0008006" key="3">
    <source>
        <dbReference type="Google" id="ProtNLM"/>
    </source>
</evidence>
<gene>
    <name evidence="1" type="ORF">MCOR_55911</name>
</gene>
<sequence>MSTTWLYSEQRKIEAHVFNKVYEFKKERINKSHTVKNGMTNQKCLHAIHTRNVILDDLDLSDLNYFIWTKGKLIPQETAAIKIIMDTRNRICHPSSTTCIGLYELNNMWTELENAILDLSQPERYKNMVKCALKVIEKDKRGKQGRFYME</sequence>
<evidence type="ECO:0000313" key="1">
    <source>
        <dbReference type="EMBL" id="CAC5423951.1"/>
    </source>
</evidence>
<organism evidence="1 2">
    <name type="scientific">Mytilus coruscus</name>
    <name type="common">Sea mussel</name>
    <dbReference type="NCBI Taxonomy" id="42192"/>
    <lineage>
        <taxon>Eukaryota</taxon>
        <taxon>Metazoa</taxon>
        <taxon>Spiralia</taxon>
        <taxon>Lophotrochozoa</taxon>
        <taxon>Mollusca</taxon>
        <taxon>Bivalvia</taxon>
        <taxon>Autobranchia</taxon>
        <taxon>Pteriomorphia</taxon>
        <taxon>Mytilida</taxon>
        <taxon>Mytiloidea</taxon>
        <taxon>Mytilidae</taxon>
        <taxon>Mytilinae</taxon>
        <taxon>Mytilus</taxon>
    </lineage>
</organism>
<name>A0A6J8EXL5_MYTCO</name>
<keyword evidence="2" id="KW-1185">Reference proteome</keyword>